<reference evidence="10" key="1">
    <citation type="submission" date="2021-01" db="EMBL/GenBank/DDBJ databases">
        <authorList>
            <person name="Corre E."/>
            <person name="Pelletier E."/>
            <person name="Niang G."/>
            <person name="Scheremetjew M."/>
            <person name="Finn R."/>
            <person name="Kale V."/>
            <person name="Holt S."/>
            <person name="Cochrane G."/>
            <person name="Meng A."/>
            <person name="Brown T."/>
            <person name="Cohen L."/>
        </authorList>
    </citation>
    <scope>NUCLEOTIDE SEQUENCE</scope>
    <source>
        <strain evidence="10">SAG 63-3</strain>
    </source>
</reference>
<dbReference type="FunFam" id="3.90.550.10:FF:000002">
    <property type="entry name" value="UTP--glucose-1-phosphate uridylyltransferase"/>
    <property type="match status" value="1"/>
</dbReference>
<feature type="binding site" evidence="8">
    <location>
        <position position="158"/>
    </location>
    <ligand>
        <name>UTP</name>
        <dbReference type="ChEBI" id="CHEBI:46398"/>
    </ligand>
</feature>
<accession>A0A7S0UYF8</accession>
<evidence type="ECO:0000256" key="5">
    <source>
        <dbReference type="ARBA" id="ARBA00048128"/>
    </source>
</evidence>
<comment type="catalytic activity">
    <reaction evidence="5 6">
        <text>alpha-D-glucose 1-phosphate + UTP + H(+) = UDP-alpha-D-glucose + diphosphate</text>
        <dbReference type="Rhea" id="RHEA:19889"/>
        <dbReference type="ChEBI" id="CHEBI:15378"/>
        <dbReference type="ChEBI" id="CHEBI:33019"/>
        <dbReference type="ChEBI" id="CHEBI:46398"/>
        <dbReference type="ChEBI" id="CHEBI:58601"/>
        <dbReference type="ChEBI" id="CHEBI:58885"/>
        <dbReference type="EC" id="2.7.7.9"/>
    </reaction>
</comment>
<dbReference type="AlphaFoldDB" id="A0A7S0UYF8"/>
<feature type="binding site" evidence="8">
    <location>
        <position position="93"/>
    </location>
    <ligand>
        <name>UTP</name>
        <dbReference type="ChEBI" id="CHEBI:46398"/>
    </ligand>
</feature>
<evidence type="ECO:0000256" key="2">
    <source>
        <dbReference type="ARBA" id="ARBA00012415"/>
    </source>
</evidence>
<evidence type="ECO:0000256" key="7">
    <source>
        <dbReference type="PIRSR" id="PIRSR000806-1"/>
    </source>
</evidence>
<name>A0A7S0UYF8_9CHLO</name>
<sequence>MPEVGKFPLFEAKMIDSKLSKAAIAAFKNNYSKLVAGVTGLVPESEILPVEDLPNFDSITSDGDDISESLLEQTAVLKLNGGLGTSMGLEKAKSLLVVKDGKTFVDLIIHQIEHLRETHHQQVKFILMNSFSTSDDTRAFLAAKHPSFLEEPFIELMQNMSPKVDAATLEPATCSSHPDLEWCPPGHGDIFASLLGSGMLDKLLEEGVKYLFVSNSDNLGATLDLNLLNYFAASKKDFMMEVCQRTEADKKGGHLALRKSDGKFMLRESAMCPDEDKAAFEAVDKHRFFNTNNLWVRLDALKEALAATPDGALDLPLIRNKKTVNPRDASSAPVFQLETAMGSAIECFANAGAIMVPRSRFAPVKACGDLFLLRSDAYKIAEDSTIVACMSSPPFVKLDDKHYKLVDQLEALVTVPPSLTSATRVEIKGAVKFDQPDVKVVGAVTFCTAVAGSSVPSGVYDNATVSLPLPEEKKEEQEEKKEEEEEVPKKRTIEEAANGGEEEHKPAKKAKTDA</sequence>
<feature type="compositionally biased region" description="Basic and acidic residues" evidence="9">
    <location>
        <begin position="501"/>
        <end position="514"/>
    </location>
</feature>
<protein>
    <recommendedName>
        <fullName evidence="2 6">UTP--glucose-1-phosphate uridylyltransferase</fullName>
        <ecNumber evidence="2 6">2.7.7.9</ecNumber>
    </recommendedName>
</protein>
<evidence type="ECO:0000256" key="4">
    <source>
        <dbReference type="ARBA" id="ARBA00022695"/>
    </source>
</evidence>
<comment type="similarity">
    <text evidence="1 6">Belongs to the UDPGP type 1 family.</text>
</comment>
<evidence type="ECO:0000256" key="1">
    <source>
        <dbReference type="ARBA" id="ARBA00010401"/>
    </source>
</evidence>
<gene>
    <name evidence="10" type="ORF">PPAR00522_LOCUS8569</name>
</gene>
<dbReference type="InterPro" id="IPR029044">
    <property type="entry name" value="Nucleotide-diphossugar_trans"/>
</dbReference>
<dbReference type="GO" id="GO:0003983">
    <property type="term" value="F:UTP:glucose-1-phosphate uridylyltransferase activity"/>
    <property type="evidence" value="ECO:0007669"/>
    <property type="project" value="UniProtKB-EC"/>
</dbReference>
<dbReference type="Gene3D" id="3.90.550.10">
    <property type="entry name" value="Spore Coat Polysaccharide Biosynthesis Protein SpsA, Chain A"/>
    <property type="match status" value="1"/>
</dbReference>
<feature type="binding site" evidence="8">
    <location>
        <position position="365"/>
    </location>
    <ligand>
        <name>UTP</name>
        <dbReference type="ChEBI" id="CHEBI:46398"/>
    </ligand>
</feature>
<dbReference type="InterPro" id="IPR016267">
    <property type="entry name" value="UDPGP_trans"/>
</dbReference>
<evidence type="ECO:0000256" key="6">
    <source>
        <dbReference type="PIRNR" id="PIRNR000806"/>
    </source>
</evidence>
<proteinExistence type="inferred from homology"/>
<dbReference type="SUPFAM" id="SSF53448">
    <property type="entry name" value="Nucleotide-diphospho-sugar transferases"/>
    <property type="match status" value="1"/>
</dbReference>
<dbReference type="CDD" id="cd00897">
    <property type="entry name" value="UGPase_euk"/>
    <property type="match status" value="1"/>
</dbReference>
<dbReference type="EC" id="2.7.7.9" evidence="2 6"/>
<evidence type="ECO:0000256" key="9">
    <source>
        <dbReference type="SAM" id="MobiDB-lite"/>
    </source>
</evidence>
<dbReference type="GO" id="GO:0006011">
    <property type="term" value="P:UDP-alpha-D-glucose metabolic process"/>
    <property type="evidence" value="ECO:0007669"/>
    <property type="project" value="UniProtKB-UniRule"/>
</dbReference>
<feature type="binding site" evidence="8">
    <location>
        <position position="217"/>
    </location>
    <ligand>
        <name>UTP</name>
        <dbReference type="ChEBI" id="CHEBI:46398"/>
    </ligand>
</feature>
<keyword evidence="3 6" id="KW-0808">Transferase</keyword>
<keyword evidence="4 6" id="KW-0548">Nucleotidyltransferase</keyword>
<feature type="region of interest" description="Disordered" evidence="9">
    <location>
        <begin position="463"/>
        <end position="514"/>
    </location>
</feature>
<feature type="binding site" evidence="8">
    <location>
        <position position="186"/>
    </location>
    <ligand>
        <name>UTP</name>
        <dbReference type="ChEBI" id="CHEBI:46398"/>
    </ligand>
</feature>
<feature type="binding site" evidence="7">
    <location>
        <position position="187"/>
    </location>
    <ligand>
        <name>substrate</name>
    </ligand>
</feature>
<dbReference type="Gene3D" id="2.160.10.10">
    <property type="entry name" value="Hexapeptide repeat proteins"/>
    <property type="match status" value="1"/>
</dbReference>
<evidence type="ECO:0000313" key="10">
    <source>
        <dbReference type="EMBL" id="CAD8772164.1"/>
    </source>
</evidence>
<dbReference type="PIRSF" id="PIRSF000806">
    <property type="entry name" value="UDPGP"/>
    <property type="match status" value="1"/>
</dbReference>
<feature type="compositionally biased region" description="Basic and acidic residues" evidence="9">
    <location>
        <begin position="470"/>
        <end position="480"/>
    </location>
</feature>
<dbReference type="PANTHER" id="PTHR43511">
    <property type="match status" value="1"/>
</dbReference>
<dbReference type="InterPro" id="IPR002618">
    <property type="entry name" value="UDPGP_fam"/>
</dbReference>
<dbReference type="EMBL" id="HBFM01013711">
    <property type="protein sequence ID" value="CAD8772164.1"/>
    <property type="molecule type" value="Transcribed_RNA"/>
</dbReference>
<organism evidence="10">
    <name type="scientific">Polytomella parva</name>
    <dbReference type="NCBI Taxonomy" id="51329"/>
    <lineage>
        <taxon>Eukaryota</taxon>
        <taxon>Viridiplantae</taxon>
        <taxon>Chlorophyta</taxon>
        <taxon>core chlorophytes</taxon>
        <taxon>Chlorophyceae</taxon>
        <taxon>CS clade</taxon>
        <taxon>Chlamydomonadales</taxon>
        <taxon>Chlamydomonadaceae</taxon>
        <taxon>Polytomella</taxon>
    </lineage>
</organism>
<dbReference type="Pfam" id="PF01704">
    <property type="entry name" value="UDPGP"/>
    <property type="match status" value="1"/>
</dbReference>
<evidence type="ECO:0000256" key="3">
    <source>
        <dbReference type="ARBA" id="ARBA00022679"/>
    </source>
</evidence>
<evidence type="ECO:0000256" key="8">
    <source>
        <dbReference type="PIRSR" id="PIRSR000806-2"/>
    </source>
</evidence>